<dbReference type="RefSeq" id="WP_344549911.1">
    <property type="nucleotide sequence ID" value="NZ_BAAANS010000002.1"/>
</dbReference>
<protein>
    <submittedName>
        <fullName evidence="2">Helix-turn-helix transcriptional regulator</fullName>
    </submittedName>
</protein>
<dbReference type="Proteomes" id="UP001500897">
    <property type="component" value="Unassembled WGS sequence"/>
</dbReference>
<sequence length="283" mass="31216">MPPYTPSSSVVAARRALAERLRDLRRDAGITGDELSARCGWNPAKTSRLQSGKAAPSDADIRAWCRACEAEEQVPELIAASRAVESMYVEWRRLEAGGLRQAQDSVLDLYRRTRRFRVYASRTIPGMVQTRAYTEAVLRAVQRSRGTADDVDAAVEARMARQRMVFSSGATFALLVEESVLRGAVCDGEAMDGQLGHLITVSTLPQVSLGVIPLATGRTRSPAEDFYLFDDAQTSVELVSGHLRLTQRHELEMYAGVFTELSRMARFGAEARALIASAIDRHR</sequence>
<proteinExistence type="predicted"/>
<dbReference type="InterPro" id="IPR001387">
    <property type="entry name" value="Cro/C1-type_HTH"/>
</dbReference>
<evidence type="ECO:0000313" key="3">
    <source>
        <dbReference type="Proteomes" id="UP001500897"/>
    </source>
</evidence>
<evidence type="ECO:0000259" key="1">
    <source>
        <dbReference type="Pfam" id="PF19054"/>
    </source>
</evidence>
<dbReference type="Pfam" id="PF19054">
    <property type="entry name" value="DUF5753"/>
    <property type="match status" value="1"/>
</dbReference>
<organism evidence="2 3">
    <name type="scientific">Kitasatospora saccharophila</name>
    <dbReference type="NCBI Taxonomy" id="407973"/>
    <lineage>
        <taxon>Bacteria</taxon>
        <taxon>Bacillati</taxon>
        <taxon>Actinomycetota</taxon>
        <taxon>Actinomycetes</taxon>
        <taxon>Kitasatosporales</taxon>
        <taxon>Streptomycetaceae</taxon>
        <taxon>Kitasatospora</taxon>
    </lineage>
</organism>
<comment type="caution">
    <text evidence="2">The sequence shown here is derived from an EMBL/GenBank/DDBJ whole genome shotgun (WGS) entry which is preliminary data.</text>
</comment>
<dbReference type="SUPFAM" id="SSF47413">
    <property type="entry name" value="lambda repressor-like DNA-binding domains"/>
    <property type="match status" value="1"/>
</dbReference>
<dbReference type="Pfam" id="PF13560">
    <property type="entry name" value="HTH_31"/>
    <property type="match status" value="1"/>
</dbReference>
<evidence type="ECO:0000313" key="2">
    <source>
        <dbReference type="EMBL" id="GAA2084693.1"/>
    </source>
</evidence>
<dbReference type="Gene3D" id="1.10.260.40">
    <property type="entry name" value="lambda repressor-like DNA-binding domains"/>
    <property type="match status" value="1"/>
</dbReference>
<dbReference type="InterPro" id="IPR043917">
    <property type="entry name" value="DUF5753"/>
</dbReference>
<feature type="domain" description="DUF5753" evidence="1">
    <location>
        <begin position="106"/>
        <end position="276"/>
    </location>
</feature>
<gene>
    <name evidence="2" type="ORF">GCM10009759_03940</name>
</gene>
<keyword evidence="3" id="KW-1185">Reference proteome</keyword>
<dbReference type="InterPro" id="IPR010982">
    <property type="entry name" value="Lambda_DNA-bd_dom_sf"/>
</dbReference>
<dbReference type="CDD" id="cd00093">
    <property type="entry name" value="HTH_XRE"/>
    <property type="match status" value="1"/>
</dbReference>
<name>A0ABN2W633_9ACTN</name>
<accession>A0ABN2W633</accession>
<dbReference type="EMBL" id="BAAANS010000002">
    <property type="protein sequence ID" value="GAA2084693.1"/>
    <property type="molecule type" value="Genomic_DNA"/>
</dbReference>
<reference evidence="2 3" key="1">
    <citation type="journal article" date="2019" name="Int. J. Syst. Evol. Microbiol.">
        <title>The Global Catalogue of Microorganisms (GCM) 10K type strain sequencing project: providing services to taxonomists for standard genome sequencing and annotation.</title>
        <authorList>
            <consortium name="The Broad Institute Genomics Platform"/>
            <consortium name="The Broad Institute Genome Sequencing Center for Infectious Disease"/>
            <person name="Wu L."/>
            <person name="Ma J."/>
        </authorList>
    </citation>
    <scope>NUCLEOTIDE SEQUENCE [LARGE SCALE GENOMIC DNA]</scope>
    <source>
        <strain evidence="2 3">JCM 14559</strain>
    </source>
</reference>